<dbReference type="GO" id="GO:0005975">
    <property type="term" value="P:carbohydrate metabolic process"/>
    <property type="evidence" value="ECO:0007669"/>
    <property type="project" value="InterPro"/>
</dbReference>
<dbReference type="GO" id="GO:0042973">
    <property type="term" value="F:glucan endo-1,3-beta-D-glucosidase activity"/>
    <property type="evidence" value="ECO:0007669"/>
    <property type="project" value="UniProtKB-ARBA"/>
</dbReference>
<evidence type="ECO:0000256" key="1">
    <source>
        <dbReference type="ARBA" id="ARBA00008773"/>
    </source>
</evidence>
<dbReference type="Pfam" id="PF00332">
    <property type="entry name" value="Glyco_hydro_17"/>
    <property type="match status" value="1"/>
</dbReference>
<dbReference type="PANTHER" id="PTHR32227">
    <property type="entry name" value="GLUCAN ENDO-1,3-BETA-GLUCOSIDASE BG1-RELATED-RELATED"/>
    <property type="match status" value="1"/>
</dbReference>
<keyword evidence="3 5" id="KW-0326">Glycosidase</keyword>
<protein>
    <submittedName>
        <fullName evidence="6">Uncharacterized protein</fullName>
    </submittedName>
</protein>
<dbReference type="PROSITE" id="PS00587">
    <property type="entry name" value="GLYCOSYL_HYDROL_F17"/>
    <property type="match status" value="1"/>
</dbReference>
<sequence>MNKQQCVSLTEIIHISSSAMATRKAFFVILIALLISILVAVPTRAQSIGVCYGMLGNNLPQPTAVVNLYRSNGIGRMRLYDPNQTALRALRNSNIQLIMDVPRTELQSLASNPSAAANWVQANVVAFWPSVSFRYIAVGNELIPGDAAAQYVLPAMRNVQTALSSAGLQNQIKVSTAVDTGVLGQSFPPSNGAFSAAAQAYLAPILQFLRGNNAPLLVNVYPYFSYADNPSQISLAYALFTAGGVVVQDGQFGYQNLFDAQVDAVYAALEKAGAGSVVVVVSESGWPSAGGFAASVNNARTYNQNLIRHVGRGTPRRAGRAIEAYLFAMFNENQKSPGVEQNFGLFYPNGQPVYPISFSQGAIDEVDGLADVRSVY</sequence>
<dbReference type="AlphaFoldDB" id="A0A8J5FKI9"/>
<keyword evidence="2 5" id="KW-0378">Hydrolase</keyword>
<dbReference type="InterPro" id="IPR044965">
    <property type="entry name" value="Glyco_hydro_17_plant"/>
</dbReference>
<gene>
    <name evidence="6" type="ORF">ZIOFF_051430</name>
</gene>
<keyword evidence="7" id="KW-1185">Reference proteome</keyword>
<evidence type="ECO:0000256" key="4">
    <source>
        <dbReference type="RuleBase" id="RU004335"/>
    </source>
</evidence>
<dbReference type="OrthoDB" id="941679at2759"/>
<evidence type="ECO:0000313" key="6">
    <source>
        <dbReference type="EMBL" id="KAG6490147.1"/>
    </source>
</evidence>
<dbReference type="InterPro" id="IPR000490">
    <property type="entry name" value="Glyco_hydro_17"/>
</dbReference>
<evidence type="ECO:0000313" key="7">
    <source>
        <dbReference type="Proteomes" id="UP000734854"/>
    </source>
</evidence>
<accession>A0A8J5FKI9</accession>
<dbReference type="FunFam" id="3.20.20.80:FF:000010">
    <property type="entry name" value="glucan endo-1,3-beta-glucosidase, basic"/>
    <property type="match status" value="1"/>
</dbReference>
<evidence type="ECO:0000256" key="2">
    <source>
        <dbReference type="ARBA" id="ARBA00022801"/>
    </source>
</evidence>
<name>A0A8J5FKI9_ZINOF</name>
<evidence type="ECO:0000256" key="5">
    <source>
        <dbReference type="RuleBase" id="RU004336"/>
    </source>
</evidence>
<evidence type="ECO:0000256" key="3">
    <source>
        <dbReference type="ARBA" id="ARBA00023295"/>
    </source>
</evidence>
<comment type="similarity">
    <text evidence="1 4">Belongs to the glycosyl hydrolase 17 family.</text>
</comment>
<comment type="caution">
    <text evidence="6">The sequence shown here is derived from an EMBL/GenBank/DDBJ whole genome shotgun (WGS) entry which is preliminary data.</text>
</comment>
<dbReference type="EMBL" id="JACMSC010000014">
    <property type="protein sequence ID" value="KAG6490147.1"/>
    <property type="molecule type" value="Genomic_DNA"/>
</dbReference>
<organism evidence="6 7">
    <name type="scientific">Zingiber officinale</name>
    <name type="common">Ginger</name>
    <name type="synonym">Amomum zingiber</name>
    <dbReference type="NCBI Taxonomy" id="94328"/>
    <lineage>
        <taxon>Eukaryota</taxon>
        <taxon>Viridiplantae</taxon>
        <taxon>Streptophyta</taxon>
        <taxon>Embryophyta</taxon>
        <taxon>Tracheophyta</taxon>
        <taxon>Spermatophyta</taxon>
        <taxon>Magnoliopsida</taxon>
        <taxon>Liliopsida</taxon>
        <taxon>Zingiberales</taxon>
        <taxon>Zingiberaceae</taxon>
        <taxon>Zingiber</taxon>
    </lineage>
</organism>
<proteinExistence type="inferred from homology"/>
<reference evidence="6 7" key="1">
    <citation type="submission" date="2020-08" db="EMBL/GenBank/DDBJ databases">
        <title>Plant Genome Project.</title>
        <authorList>
            <person name="Zhang R.-G."/>
        </authorList>
    </citation>
    <scope>NUCLEOTIDE SEQUENCE [LARGE SCALE GENOMIC DNA]</scope>
    <source>
        <tissue evidence="6">Rhizome</tissue>
    </source>
</reference>
<dbReference type="Proteomes" id="UP000734854">
    <property type="component" value="Unassembled WGS sequence"/>
</dbReference>